<reference evidence="1 2" key="1">
    <citation type="submission" date="2021-10" db="EMBL/GenBank/DDBJ databases">
        <title>Genome sequencing of Xanthomonas strains from NCPPB.</title>
        <authorList>
            <person name="Hussein R."/>
            <person name="Harrison J."/>
            <person name="Studholme D.J."/>
            <person name="Vicente J."/>
            <person name="Grant M."/>
        </authorList>
    </citation>
    <scope>NUCLEOTIDE SEQUENCE [LARGE SCALE GENOMIC DNA]</scope>
    <source>
        <strain evidence="1 2">NCPPB 101</strain>
    </source>
</reference>
<dbReference type="Proteomes" id="UP001199206">
    <property type="component" value="Unassembled WGS sequence"/>
</dbReference>
<accession>A0ABS8HKJ3</accession>
<name>A0ABS8HKJ3_9XANT</name>
<organism evidence="1 2">
    <name type="scientific">Xanthomonas cassavae CFBP 4642</name>
    <dbReference type="NCBI Taxonomy" id="1219375"/>
    <lineage>
        <taxon>Bacteria</taxon>
        <taxon>Pseudomonadati</taxon>
        <taxon>Pseudomonadota</taxon>
        <taxon>Gammaproteobacteria</taxon>
        <taxon>Lysobacterales</taxon>
        <taxon>Lysobacteraceae</taxon>
        <taxon>Xanthomonas</taxon>
    </lineage>
</organism>
<sequence>MASWIDSNGLARFILPGIKEPYTYLAEGATQPLPAERPWLDASVAYAMSPHVIARLPEQRTKIVLCLRNPLERAWSAYRFKKIAALGGARATQMFADYHQHGGCITDRTPAGSRSDVVPLDLLRDITALSFPRKSFPHVQRHFQAETTRLRTTTFTERADYEMQFLMSRRQFPFLSMLEASFYYIGLRAFVARYQPEDILLVSLGRLKEPHYRATFLTRLIGHVPDTEPVPFVFSCGELAFDEPAPDFAAAELQAVRGALAYDTQQYSELIATHGIADDLLDMDELRRYLF</sequence>
<keyword evidence="2" id="KW-1185">Reference proteome</keyword>
<dbReference type="SUPFAM" id="SSF52540">
    <property type="entry name" value="P-loop containing nucleoside triphosphate hydrolases"/>
    <property type="match status" value="1"/>
</dbReference>
<proteinExistence type="predicted"/>
<dbReference type="InterPro" id="IPR027417">
    <property type="entry name" value="P-loop_NTPase"/>
</dbReference>
<protein>
    <submittedName>
        <fullName evidence="1">Sulfotransferase family protein</fullName>
    </submittedName>
</protein>
<dbReference type="EMBL" id="JAJGQJ010000158">
    <property type="protein sequence ID" value="MCC4622711.1"/>
    <property type="molecule type" value="Genomic_DNA"/>
</dbReference>
<dbReference type="RefSeq" id="WP_200859750.1">
    <property type="nucleotide sequence ID" value="NZ_CAWLZN010000001.1"/>
</dbReference>
<evidence type="ECO:0000313" key="1">
    <source>
        <dbReference type="EMBL" id="MCC4622711.1"/>
    </source>
</evidence>
<dbReference type="Gene3D" id="3.40.50.300">
    <property type="entry name" value="P-loop containing nucleotide triphosphate hydrolases"/>
    <property type="match status" value="1"/>
</dbReference>
<evidence type="ECO:0000313" key="2">
    <source>
        <dbReference type="Proteomes" id="UP001199206"/>
    </source>
</evidence>
<gene>
    <name evidence="1" type="ORF">LL965_22755</name>
</gene>
<comment type="caution">
    <text evidence="1">The sequence shown here is derived from an EMBL/GenBank/DDBJ whole genome shotgun (WGS) entry which is preliminary data.</text>
</comment>